<gene>
    <name evidence="3" type="ORF">H1R20_g6199</name>
</gene>
<comment type="caution">
    <text evidence="3">The sequence shown here is derived from an EMBL/GenBank/DDBJ whole genome shotgun (WGS) entry which is preliminary data.</text>
</comment>
<keyword evidence="2" id="KW-0812">Transmembrane</keyword>
<feature type="transmembrane region" description="Helical" evidence="2">
    <location>
        <begin position="20"/>
        <end position="39"/>
    </location>
</feature>
<keyword evidence="2" id="KW-0472">Membrane</keyword>
<evidence type="ECO:0000313" key="3">
    <source>
        <dbReference type="EMBL" id="KAJ2930917.1"/>
    </source>
</evidence>
<feature type="non-terminal residue" evidence="3">
    <location>
        <position position="1"/>
    </location>
</feature>
<feature type="transmembrane region" description="Helical" evidence="2">
    <location>
        <begin position="89"/>
        <end position="110"/>
    </location>
</feature>
<feature type="region of interest" description="Disordered" evidence="1">
    <location>
        <begin position="323"/>
        <end position="365"/>
    </location>
</feature>
<keyword evidence="4" id="KW-1185">Reference proteome</keyword>
<proteinExistence type="predicted"/>
<protein>
    <submittedName>
        <fullName evidence="3">Uncharacterized protein</fullName>
    </submittedName>
</protein>
<feature type="transmembrane region" description="Helical" evidence="2">
    <location>
        <begin position="205"/>
        <end position="226"/>
    </location>
</feature>
<dbReference type="Proteomes" id="UP001140091">
    <property type="component" value="Unassembled WGS sequence"/>
</dbReference>
<name>A0A9W8JA35_9AGAR</name>
<accession>A0A9W8JA35</accession>
<feature type="transmembrane region" description="Helical" evidence="2">
    <location>
        <begin position="238"/>
        <end position="256"/>
    </location>
</feature>
<evidence type="ECO:0000313" key="4">
    <source>
        <dbReference type="Proteomes" id="UP001140091"/>
    </source>
</evidence>
<reference evidence="3" key="1">
    <citation type="submission" date="2022-06" db="EMBL/GenBank/DDBJ databases">
        <title>Genome Sequence of Candolleomyces eurysporus.</title>
        <authorList>
            <person name="Buettner E."/>
        </authorList>
    </citation>
    <scope>NUCLEOTIDE SEQUENCE</scope>
    <source>
        <strain evidence="3">VTCC 930004</strain>
    </source>
</reference>
<dbReference type="AlphaFoldDB" id="A0A9W8JA35"/>
<evidence type="ECO:0000256" key="2">
    <source>
        <dbReference type="SAM" id="Phobius"/>
    </source>
</evidence>
<feature type="transmembrane region" description="Helical" evidence="2">
    <location>
        <begin position="165"/>
        <end position="184"/>
    </location>
</feature>
<keyword evidence="2" id="KW-1133">Transmembrane helix</keyword>
<dbReference type="OrthoDB" id="2626017at2759"/>
<feature type="transmembrane region" description="Helical" evidence="2">
    <location>
        <begin position="122"/>
        <end position="145"/>
    </location>
</feature>
<sequence length="387" mass="42414">MSIISQLPPSLDLPPHLSAHKYFLVCTLTVAAWDTLVLSPRTWRLFRTPGWPTLKILFNFLRLFMPIEFIIVAVAFFDTKWTQEMCQKFFLFEPICTAILLACCSVVHVIRIKAIYDNNRGILGVMSALFAVQVVVTAICCGFYRTVPLLEGQGCIAGPKETWVGIYWVAPTVLYTVSFALALMRSIDSLQTRPLSPWKLMLRDGLNLYGAIWLVNMVNMIFWFVIKPTGTNDPVRTIVTSMAAVLTTSMTLRIILNIRSSLDYGGSFALSGSSANNSSRSGGNAAAIHGLSNLSGAPGAAHSVGINSVQLRSAVPTTQNAHTYTLDELRSKPESGWDGDIHGEDKSSVGAESKRGGLANQDDGTGVKVTIDREVMLMEDKNYGARK</sequence>
<organism evidence="3 4">
    <name type="scientific">Candolleomyces eurysporus</name>
    <dbReference type="NCBI Taxonomy" id="2828524"/>
    <lineage>
        <taxon>Eukaryota</taxon>
        <taxon>Fungi</taxon>
        <taxon>Dikarya</taxon>
        <taxon>Basidiomycota</taxon>
        <taxon>Agaricomycotina</taxon>
        <taxon>Agaricomycetes</taxon>
        <taxon>Agaricomycetidae</taxon>
        <taxon>Agaricales</taxon>
        <taxon>Agaricineae</taxon>
        <taxon>Psathyrellaceae</taxon>
        <taxon>Candolleomyces</taxon>
    </lineage>
</organism>
<feature type="transmembrane region" description="Helical" evidence="2">
    <location>
        <begin position="60"/>
        <end position="77"/>
    </location>
</feature>
<feature type="compositionally biased region" description="Basic and acidic residues" evidence="1">
    <location>
        <begin position="325"/>
        <end position="355"/>
    </location>
</feature>
<evidence type="ECO:0000256" key="1">
    <source>
        <dbReference type="SAM" id="MobiDB-lite"/>
    </source>
</evidence>
<dbReference type="EMBL" id="JANBPK010000816">
    <property type="protein sequence ID" value="KAJ2930917.1"/>
    <property type="molecule type" value="Genomic_DNA"/>
</dbReference>